<keyword evidence="2" id="KW-0067">ATP-binding</keyword>
<sequence length="89" mass="10064">MPKFVPRQRKHKVLARRKPSNDGATIDANAAEILPQEEQERAQKKAALKDELTRESQGKMSGKKKKRLDKYIVCAVSFVRGLGRAELCD</sequence>
<gene>
    <name evidence="2" type="ORF">PtrM4_092780</name>
</gene>
<evidence type="ECO:0000313" key="3">
    <source>
        <dbReference type="Proteomes" id="UP000245464"/>
    </source>
</evidence>
<dbReference type="GO" id="GO:0004386">
    <property type="term" value="F:helicase activity"/>
    <property type="evidence" value="ECO:0007669"/>
    <property type="project" value="UniProtKB-KW"/>
</dbReference>
<evidence type="ECO:0000313" key="2">
    <source>
        <dbReference type="EMBL" id="KAF7571778.1"/>
    </source>
</evidence>
<reference evidence="2 3" key="1">
    <citation type="journal article" date="2018" name="BMC Genomics">
        <title>Comparative genomics of the wheat fungal pathogen Pyrenophora tritici-repentis reveals chromosomal variations and genome plasticity.</title>
        <authorList>
            <person name="Moolhuijzen P."/>
            <person name="See P.T."/>
            <person name="Hane J.K."/>
            <person name="Shi G."/>
            <person name="Liu Z."/>
            <person name="Oliver R.P."/>
            <person name="Moffat C.S."/>
        </authorList>
    </citation>
    <scope>NUCLEOTIDE SEQUENCE [LARGE SCALE GENOMIC DNA]</scope>
    <source>
        <strain evidence="2">M4</strain>
    </source>
</reference>
<accession>A0A2W1E717</accession>
<evidence type="ECO:0000256" key="1">
    <source>
        <dbReference type="SAM" id="MobiDB-lite"/>
    </source>
</evidence>
<feature type="compositionally biased region" description="Basic residues" evidence="1">
    <location>
        <begin position="1"/>
        <end position="18"/>
    </location>
</feature>
<dbReference type="EMBL" id="NQIK02000004">
    <property type="protein sequence ID" value="KAF7571778.1"/>
    <property type="molecule type" value="Genomic_DNA"/>
</dbReference>
<keyword evidence="2" id="KW-0347">Helicase</keyword>
<dbReference type="RefSeq" id="XP_001934332.2">
    <property type="nucleotide sequence ID" value="XM_001934297.2"/>
</dbReference>
<protein>
    <submittedName>
        <fullName evidence="2">Pre-splicing factor ATP-dependent RNA helicase PRP16</fullName>
    </submittedName>
</protein>
<proteinExistence type="predicted"/>
<feature type="region of interest" description="Disordered" evidence="1">
    <location>
        <begin position="1"/>
        <end position="64"/>
    </location>
</feature>
<feature type="compositionally biased region" description="Basic and acidic residues" evidence="1">
    <location>
        <begin position="38"/>
        <end position="57"/>
    </location>
</feature>
<dbReference type="GeneID" id="6342235"/>
<comment type="caution">
    <text evidence="2">The sequence shown here is derived from an EMBL/GenBank/DDBJ whole genome shotgun (WGS) entry which is preliminary data.</text>
</comment>
<dbReference type="AlphaFoldDB" id="A0A2W1E717"/>
<keyword evidence="2" id="KW-0378">Hydrolase</keyword>
<organism evidence="2 3">
    <name type="scientific">Pyrenophora tritici-repentis</name>
    <dbReference type="NCBI Taxonomy" id="45151"/>
    <lineage>
        <taxon>Eukaryota</taxon>
        <taxon>Fungi</taxon>
        <taxon>Dikarya</taxon>
        <taxon>Ascomycota</taxon>
        <taxon>Pezizomycotina</taxon>
        <taxon>Dothideomycetes</taxon>
        <taxon>Pleosporomycetidae</taxon>
        <taxon>Pleosporales</taxon>
        <taxon>Pleosporineae</taxon>
        <taxon>Pleosporaceae</taxon>
        <taxon>Pyrenophora</taxon>
    </lineage>
</organism>
<dbReference type="Proteomes" id="UP000245464">
    <property type="component" value="Chromosome 4"/>
</dbReference>
<name>A0A2W1E717_9PLEO</name>
<dbReference type="KEGG" id="ptrr:6342235"/>
<keyword evidence="2" id="KW-0547">Nucleotide-binding</keyword>